<feature type="region of interest" description="Disordered" evidence="1">
    <location>
        <begin position="397"/>
        <end position="442"/>
    </location>
</feature>
<dbReference type="Pfam" id="PF22974">
    <property type="entry name" value="DUF7029"/>
    <property type="match status" value="1"/>
</dbReference>
<keyword evidence="5" id="KW-1185">Reference proteome</keyword>
<dbReference type="AlphaFoldDB" id="A0A0F8A6C5"/>
<accession>A0A0F8A6C5</accession>
<feature type="compositionally biased region" description="Low complexity" evidence="1">
    <location>
        <begin position="413"/>
        <end position="432"/>
    </location>
</feature>
<evidence type="ECO:0000313" key="4">
    <source>
        <dbReference type="EMBL" id="KJZ76839.1"/>
    </source>
</evidence>
<dbReference type="Proteomes" id="UP000054481">
    <property type="component" value="Unassembled WGS sequence"/>
</dbReference>
<gene>
    <name evidence="4" type="ORF">HIM_03716</name>
</gene>
<proteinExistence type="predicted"/>
<feature type="compositionally biased region" description="Low complexity" evidence="1">
    <location>
        <begin position="32"/>
        <end position="41"/>
    </location>
</feature>
<evidence type="ECO:0000313" key="5">
    <source>
        <dbReference type="Proteomes" id="UP000054481"/>
    </source>
</evidence>
<evidence type="ECO:0000259" key="3">
    <source>
        <dbReference type="Pfam" id="PF22974"/>
    </source>
</evidence>
<keyword evidence="2" id="KW-0732">Signal</keyword>
<dbReference type="InterPro" id="IPR054293">
    <property type="entry name" value="DUF7029"/>
</dbReference>
<evidence type="ECO:0000256" key="2">
    <source>
        <dbReference type="SAM" id="SignalP"/>
    </source>
</evidence>
<sequence length="613" mass="66221">MRLFSSALVASGLALNAAAQAVAPPPAPSAPPNAGNATTPLEPVPDPNLNRADPKNIETTKNITMVWNQTQTGSVEVKGNMKFPTVMLENIGSIKQVNCDDKTIMITFQDENSRKLANEKWPKTEFLVVTNAQGQCDEPAERGVYLTSNPKLAEGSPVITFDRRRESFNETVDSLEITFDSVSSPTQVQKRAEFDINKVLNHSFAIPNVELSAADLPVLVEVLPGQASFDMVFTGKVKTEGSKVTECFFDVKTKGDVSMGVAVAMQKEFKKDFNQPFGKIPLSPFNIPGILNIGPAIEPSVGFELVGTGNVKAEFEVKAGYKETQFHLDVLDRSKTFSTPFEPFFNGSANIGASVKLEANPYLDVKFSLEIDTPAGGARAGLGSTLKLKNSLLVDGRTGDPDEAKGIDKGKIGLPPLLGKPASAGGAKKPAGGKPGQDPPVDTKKLSVAVEKEDPQSCANGASLKSELGMNIYAFAEAKAVGFGQIDATYTFVDNSWELFQRCYSFLPANQTTWKIDQPKTVPGRKMRPMPALAPTADIRKCKGDDYQKTLRLTASNLFDARADSKDPADQIVVEALRQVTAQVEQCFPKDQVETVALWAKTKWIKTKPQATG</sequence>
<feature type="chain" id="PRO_5002526891" description="DUF7029 domain-containing protein" evidence="2">
    <location>
        <begin position="20"/>
        <end position="613"/>
    </location>
</feature>
<protein>
    <recommendedName>
        <fullName evidence="3">DUF7029 domain-containing protein</fullName>
    </recommendedName>
</protein>
<feature type="compositionally biased region" description="Basic and acidic residues" evidence="1">
    <location>
        <begin position="397"/>
        <end position="411"/>
    </location>
</feature>
<feature type="region of interest" description="Disordered" evidence="1">
    <location>
        <begin position="22"/>
        <end position="55"/>
    </location>
</feature>
<name>A0A0F8A6C5_9HYPO</name>
<dbReference type="EMBL" id="KQ030509">
    <property type="protein sequence ID" value="KJZ76839.1"/>
    <property type="molecule type" value="Genomic_DNA"/>
</dbReference>
<evidence type="ECO:0000256" key="1">
    <source>
        <dbReference type="SAM" id="MobiDB-lite"/>
    </source>
</evidence>
<dbReference type="OrthoDB" id="160645at2759"/>
<feature type="signal peptide" evidence="2">
    <location>
        <begin position="1"/>
        <end position="19"/>
    </location>
</feature>
<feature type="domain" description="DUF7029" evidence="3">
    <location>
        <begin position="80"/>
        <end position="175"/>
    </location>
</feature>
<organism evidence="4 5">
    <name type="scientific">Hirsutella minnesotensis 3608</name>
    <dbReference type="NCBI Taxonomy" id="1043627"/>
    <lineage>
        <taxon>Eukaryota</taxon>
        <taxon>Fungi</taxon>
        <taxon>Dikarya</taxon>
        <taxon>Ascomycota</taxon>
        <taxon>Pezizomycotina</taxon>
        <taxon>Sordariomycetes</taxon>
        <taxon>Hypocreomycetidae</taxon>
        <taxon>Hypocreales</taxon>
        <taxon>Ophiocordycipitaceae</taxon>
        <taxon>Hirsutella</taxon>
    </lineage>
</organism>
<reference evidence="4 5" key="1">
    <citation type="journal article" date="2014" name="Genome Biol. Evol.">
        <title>Comparative genomics and transcriptomics analyses reveal divergent lifestyle features of nematode endoparasitic fungus Hirsutella minnesotensis.</title>
        <authorList>
            <person name="Lai Y."/>
            <person name="Liu K."/>
            <person name="Zhang X."/>
            <person name="Zhang X."/>
            <person name="Li K."/>
            <person name="Wang N."/>
            <person name="Shu C."/>
            <person name="Wu Y."/>
            <person name="Wang C."/>
            <person name="Bushley K.E."/>
            <person name="Xiang M."/>
            <person name="Liu X."/>
        </authorList>
    </citation>
    <scope>NUCLEOTIDE SEQUENCE [LARGE SCALE GENOMIC DNA]</scope>
    <source>
        <strain evidence="4 5">3608</strain>
    </source>
</reference>